<dbReference type="PROSITE" id="PS51155">
    <property type="entry name" value="CHIT_BIND_RR_2"/>
    <property type="match status" value="1"/>
</dbReference>
<dbReference type="Proteomes" id="UP001187531">
    <property type="component" value="Unassembled WGS sequence"/>
</dbReference>
<protein>
    <recommendedName>
        <fullName evidence="6">Cuticle protein</fullName>
    </recommendedName>
</protein>
<dbReference type="Pfam" id="PF00379">
    <property type="entry name" value="Chitin_bind_4"/>
    <property type="match status" value="1"/>
</dbReference>
<organism evidence="4 5">
    <name type="scientific">Artemia franciscana</name>
    <name type="common">Brine shrimp</name>
    <name type="synonym">Artemia sanfranciscana</name>
    <dbReference type="NCBI Taxonomy" id="6661"/>
    <lineage>
        <taxon>Eukaryota</taxon>
        <taxon>Metazoa</taxon>
        <taxon>Ecdysozoa</taxon>
        <taxon>Arthropoda</taxon>
        <taxon>Crustacea</taxon>
        <taxon>Branchiopoda</taxon>
        <taxon>Anostraca</taxon>
        <taxon>Artemiidae</taxon>
        <taxon>Artemia</taxon>
    </lineage>
</organism>
<name>A0AA88I514_ARTSF</name>
<sequence length="282" mass="31041">MEMPMKLFCVSSIIAFALSAPQGTRDESRSSTTQVPILNQINQVNDDGSYTFGYEAGDGTFKVETRDPRGNITGRYGYVDPEGYLKVVDYAAGTNTGFNAKANHIPVSPFPLPVPFGDSTGADLSFTSFVEVPQAKETIEIFNDQEDFGNDPDEDRILGTLENNISDLKRAPVPALSAPFAVPASVQTDVPLPQQQQTEPLFSAVQQESATNIQSEPNAFTQKTPPGFDLSFDAPVQNAKLEQLNQARPLLQKIPQLVIDQFQSHSFQPQSFHFNPQFIFFN</sequence>
<evidence type="ECO:0000256" key="2">
    <source>
        <dbReference type="PROSITE-ProRule" id="PRU00497"/>
    </source>
</evidence>
<dbReference type="InterPro" id="IPR050468">
    <property type="entry name" value="Cuticle_Struct_Prot"/>
</dbReference>
<dbReference type="PROSITE" id="PS00233">
    <property type="entry name" value="CHIT_BIND_RR_1"/>
    <property type="match status" value="1"/>
</dbReference>
<dbReference type="InterPro" id="IPR031311">
    <property type="entry name" value="CHIT_BIND_RR_consensus"/>
</dbReference>
<keyword evidence="1 2" id="KW-0193">Cuticle</keyword>
<dbReference type="InterPro" id="IPR000618">
    <property type="entry name" value="Insect_cuticle"/>
</dbReference>
<evidence type="ECO:0008006" key="6">
    <source>
        <dbReference type="Google" id="ProtNLM"/>
    </source>
</evidence>
<proteinExistence type="predicted"/>
<feature type="chain" id="PRO_5041655524" description="Cuticle protein" evidence="3">
    <location>
        <begin position="20"/>
        <end position="282"/>
    </location>
</feature>
<evidence type="ECO:0000313" key="5">
    <source>
        <dbReference type="Proteomes" id="UP001187531"/>
    </source>
</evidence>
<dbReference type="GO" id="GO:0062129">
    <property type="term" value="C:chitin-based extracellular matrix"/>
    <property type="evidence" value="ECO:0007669"/>
    <property type="project" value="TreeGrafter"/>
</dbReference>
<gene>
    <name evidence="4" type="ORF">QYM36_003563</name>
</gene>
<keyword evidence="3" id="KW-0732">Signal</keyword>
<evidence type="ECO:0000256" key="3">
    <source>
        <dbReference type="SAM" id="SignalP"/>
    </source>
</evidence>
<evidence type="ECO:0000313" key="4">
    <source>
        <dbReference type="EMBL" id="KAK2721323.1"/>
    </source>
</evidence>
<dbReference type="PANTHER" id="PTHR10380">
    <property type="entry name" value="CUTICLE PROTEIN"/>
    <property type="match status" value="1"/>
</dbReference>
<evidence type="ECO:0000256" key="1">
    <source>
        <dbReference type="ARBA" id="ARBA00022460"/>
    </source>
</evidence>
<dbReference type="PRINTS" id="PR00947">
    <property type="entry name" value="CUTICLE"/>
</dbReference>
<reference evidence="4" key="1">
    <citation type="submission" date="2023-07" db="EMBL/GenBank/DDBJ databases">
        <title>Chromosome-level genome assembly of Artemia franciscana.</title>
        <authorList>
            <person name="Jo E."/>
        </authorList>
    </citation>
    <scope>NUCLEOTIDE SEQUENCE</scope>
    <source>
        <tissue evidence="4">Whole body</tissue>
    </source>
</reference>
<dbReference type="GO" id="GO:0008010">
    <property type="term" value="F:structural constituent of chitin-based larval cuticle"/>
    <property type="evidence" value="ECO:0007669"/>
    <property type="project" value="TreeGrafter"/>
</dbReference>
<accession>A0AA88I514</accession>
<dbReference type="PANTHER" id="PTHR10380:SF234">
    <property type="entry name" value="CUTICULAR PROTEIN 97EA, ISOFORM A"/>
    <property type="match status" value="1"/>
</dbReference>
<dbReference type="AlphaFoldDB" id="A0AA88I514"/>
<keyword evidence="5" id="KW-1185">Reference proteome</keyword>
<dbReference type="EMBL" id="JAVRJZ010000006">
    <property type="protein sequence ID" value="KAK2721323.1"/>
    <property type="molecule type" value="Genomic_DNA"/>
</dbReference>
<feature type="signal peptide" evidence="3">
    <location>
        <begin position="1"/>
        <end position="19"/>
    </location>
</feature>
<comment type="caution">
    <text evidence="4">The sequence shown here is derived from an EMBL/GenBank/DDBJ whole genome shotgun (WGS) entry which is preliminary data.</text>
</comment>